<dbReference type="Proteomes" id="UP000320580">
    <property type="component" value="Chromosome"/>
</dbReference>
<dbReference type="RefSeq" id="WP_146483933.1">
    <property type="nucleotide sequence ID" value="NZ_CP042266.1"/>
</dbReference>
<proteinExistence type="predicted"/>
<evidence type="ECO:0000313" key="1">
    <source>
        <dbReference type="EMBL" id="QDY80540.1"/>
    </source>
</evidence>
<dbReference type="InterPro" id="IPR046263">
    <property type="entry name" value="DUF6296"/>
</dbReference>
<gene>
    <name evidence="1" type="ORF">FQU76_32995</name>
</gene>
<dbReference type="OrthoDB" id="3854813at2"/>
<organism evidence="1 2">
    <name type="scientific">Streptomyces qinzhouensis</name>
    <dbReference type="NCBI Taxonomy" id="2599401"/>
    <lineage>
        <taxon>Bacteria</taxon>
        <taxon>Bacillati</taxon>
        <taxon>Actinomycetota</taxon>
        <taxon>Actinomycetes</taxon>
        <taxon>Kitasatosporales</taxon>
        <taxon>Streptomycetaceae</taxon>
        <taxon>Streptomyces</taxon>
    </lineage>
</organism>
<dbReference type="KEGG" id="sqz:FQU76_32995"/>
<name>A0A5B8JRD9_9ACTN</name>
<dbReference type="Pfam" id="PF19813">
    <property type="entry name" value="DUF6296"/>
    <property type="match status" value="1"/>
</dbReference>
<evidence type="ECO:0000313" key="2">
    <source>
        <dbReference type="Proteomes" id="UP000320580"/>
    </source>
</evidence>
<reference evidence="1 2" key="1">
    <citation type="submission" date="2019-07" db="EMBL/GenBank/DDBJ databases">
        <authorList>
            <person name="Zhu P."/>
        </authorList>
    </citation>
    <scope>NUCLEOTIDE SEQUENCE [LARGE SCALE GENOMIC DNA]</scope>
    <source>
        <strain evidence="1 2">SSL-25</strain>
    </source>
</reference>
<dbReference type="AlphaFoldDB" id="A0A5B8JRD9"/>
<accession>A0A5B8JRD9</accession>
<protein>
    <submittedName>
        <fullName evidence="1">Uncharacterized protein</fullName>
    </submittedName>
</protein>
<dbReference type="EMBL" id="CP042266">
    <property type="protein sequence ID" value="QDY80540.1"/>
    <property type="molecule type" value="Genomic_DNA"/>
</dbReference>
<keyword evidence="2" id="KW-1185">Reference proteome</keyword>
<sequence>MEYAEIYELAFRASTAEDDVVVVHRTDRAGAGGHPVYEDDTGIVRAEIAPGGEVRMLASGGHQAPGMPVTVRPLTA</sequence>